<reference evidence="3" key="1">
    <citation type="submission" date="2017-02" db="UniProtKB">
        <authorList>
            <consortium name="WormBaseParasite"/>
        </authorList>
    </citation>
    <scope>IDENTIFICATION</scope>
</reference>
<name>A0A0N5CN56_THECL</name>
<gene>
    <name evidence="1" type="ORF">TCLT_LOCUS1603</name>
</gene>
<protein>
    <submittedName>
        <fullName evidence="3">DENN domain-containing protein</fullName>
    </submittedName>
</protein>
<reference evidence="1 2" key="2">
    <citation type="submission" date="2018-11" db="EMBL/GenBank/DDBJ databases">
        <authorList>
            <consortium name="Pathogen Informatics"/>
        </authorList>
    </citation>
    <scope>NUCLEOTIDE SEQUENCE [LARGE SCALE GENOMIC DNA]</scope>
</reference>
<accession>A0A0N5CN56</accession>
<dbReference type="AlphaFoldDB" id="A0A0N5CN56"/>
<dbReference type="WBParaSite" id="TCLT_0000160201-mRNA-1">
    <property type="protein sequence ID" value="TCLT_0000160201-mRNA-1"/>
    <property type="gene ID" value="TCLT_0000160201"/>
</dbReference>
<sequence length="147" mass="16831">MIRLLRPVTPHLILLQDEFSILFGYKGTLSGPQLGFPSLEQIIPDIHYADCHHLVFRIPHRGPELSDFIYPYIVFTCELFPWPYSVLRELCKAYFLRLPSFPMASLSALSCLHSIVVPPGAALQDQSLTWGYSMWHIYLKLGSLIKV</sequence>
<proteinExistence type="predicted"/>
<dbReference type="EMBL" id="UYYF01000220">
    <property type="protein sequence ID" value="VDM97131.1"/>
    <property type="molecule type" value="Genomic_DNA"/>
</dbReference>
<keyword evidence="2" id="KW-1185">Reference proteome</keyword>
<evidence type="ECO:0000313" key="2">
    <source>
        <dbReference type="Proteomes" id="UP000276776"/>
    </source>
</evidence>
<evidence type="ECO:0000313" key="3">
    <source>
        <dbReference type="WBParaSite" id="TCLT_0000160201-mRNA-1"/>
    </source>
</evidence>
<evidence type="ECO:0000313" key="1">
    <source>
        <dbReference type="EMBL" id="VDM97131.1"/>
    </source>
</evidence>
<dbReference type="Proteomes" id="UP000276776">
    <property type="component" value="Unassembled WGS sequence"/>
</dbReference>
<organism evidence="3">
    <name type="scientific">Thelazia callipaeda</name>
    <name type="common">Oriental eyeworm</name>
    <name type="synonym">Parasitic nematode</name>
    <dbReference type="NCBI Taxonomy" id="103827"/>
    <lineage>
        <taxon>Eukaryota</taxon>
        <taxon>Metazoa</taxon>
        <taxon>Ecdysozoa</taxon>
        <taxon>Nematoda</taxon>
        <taxon>Chromadorea</taxon>
        <taxon>Rhabditida</taxon>
        <taxon>Spirurina</taxon>
        <taxon>Spiruromorpha</taxon>
        <taxon>Thelazioidea</taxon>
        <taxon>Thelaziidae</taxon>
        <taxon>Thelazia</taxon>
    </lineage>
</organism>